<keyword evidence="3" id="KW-0210">Decarboxylase</keyword>
<dbReference type="GO" id="GO:0009089">
    <property type="term" value="P:lysine biosynthetic process via diaminopimelate"/>
    <property type="evidence" value="ECO:0007669"/>
    <property type="project" value="InterPro"/>
</dbReference>
<evidence type="ECO:0000256" key="8">
    <source>
        <dbReference type="ARBA" id="ARBA00060643"/>
    </source>
</evidence>
<dbReference type="PRINTS" id="PR01181">
    <property type="entry name" value="DAPDCRBXLASE"/>
</dbReference>
<dbReference type="InterPro" id="IPR022644">
    <property type="entry name" value="De-COase2_N"/>
</dbReference>
<dbReference type="PRINTS" id="PR01179">
    <property type="entry name" value="ODADCRBXLASE"/>
</dbReference>
<dbReference type="SUPFAM" id="SSF50621">
    <property type="entry name" value="Alanine racemase C-terminal domain-like"/>
    <property type="match status" value="1"/>
</dbReference>
<keyword evidence="4" id="KW-0663">Pyridoxal phosphate</keyword>
<dbReference type="EMBL" id="CZRL01000094">
    <property type="protein sequence ID" value="CUS53103.1"/>
    <property type="molecule type" value="Genomic_DNA"/>
</dbReference>
<evidence type="ECO:0000256" key="10">
    <source>
        <dbReference type="ARBA" id="ARBA00066427"/>
    </source>
</evidence>
<dbReference type="InterPro" id="IPR029066">
    <property type="entry name" value="PLP-binding_barrel"/>
</dbReference>
<comment type="pathway">
    <text evidence="8">Amino-acid biosynthesis; L-lysine biosynthesis via DAP pathway; L-lysine from DL-2,6-diaminopimelate: step 1/1.</text>
</comment>
<protein>
    <recommendedName>
        <fullName evidence="10">diaminopimelate decarboxylase</fullName>
        <ecNumber evidence="10">4.1.1.20</ecNumber>
    </recommendedName>
</protein>
<dbReference type="AlphaFoldDB" id="A0A160TW91"/>
<dbReference type="NCBIfam" id="TIGR01048">
    <property type="entry name" value="lysA"/>
    <property type="match status" value="1"/>
</dbReference>
<dbReference type="PROSITE" id="PS00878">
    <property type="entry name" value="ODR_DC_2_1"/>
    <property type="match status" value="1"/>
</dbReference>
<dbReference type="InterPro" id="IPR000183">
    <property type="entry name" value="Orn/DAP/Arg_de-COase"/>
</dbReference>
<proteinExistence type="inferred from homology"/>
<dbReference type="PANTHER" id="PTHR43727">
    <property type="entry name" value="DIAMINOPIMELATE DECARBOXYLASE"/>
    <property type="match status" value="1"/>
</dbReference>
<feature type="domain" description="Orn/DAP/Arg decarboxylase 2 C-terminal" evidence="11">
    <location>
        <begin position="29"/>
        <end position="370"/>
    </location>
</feature>
<keyword evidence="6 13" id="KW-0456">Lyase</keyword>
<reference evidence="13" key="1">
    <citation type="submission" date="2015-10" db="EMBL/GenBank/DDBJ databases">
        <authorList>
            <person name="Gilbert D.G."/>
        </authorList>
    </citation>
    <scope>NUCLEOTIDE SEQUENCE</scope>
</reference>
<dbReference type="Gene3D" id="3.20.20.10">
    <property type="entry name" value="Alanine racemase"/>
    <property type="match status" value="1"/>
</dbReference>
<dbReference type="InterPro" id="IPR022653">
    <property type="entry name" value="De-COase2_pyr-phos_BS"/>
</dbReference>
<comment type="similarity">
    <text evidence="9">Belongs to the Orn/Lys/Arg decarboxylase class-II family. LysA subfamily.</text>
</comment>
<dbReference type="CDD" id="cd06828">
    <property type="entry name" value="PLPDE_III_DapDC"/>
    <property type="match status" value="1"/>
</dbReference>
<accession>A0A160TW91</accession>
<dbReference type="HAMAP" id="MF_02120">
    <property type="entry name" value="LysA"/>
    <property type="match status" value="1"/>
</dbReference>
<dbReference type="InterPro" id="IPR022643">
    <property type="entry name" value="De-COase2_C"/>
</dbReference>
<dbReference type="PANTHER" id="PTHR43727:SF2">
    <property type="entry name" value="GROUP IV DECARBOXYLASE"/>
    <property type="match status" value="1"/>
</dbReference>
<feature type="domain" description="Orn/DAP/Arg decarboxylase 2 N-terminal" evidence="12">
    <location>
        <begin position="37"/>
        <end position="282"/>
    </location>
</feature>
<dbReference type="SUPFAM" id="SSF51419">
    <property type="entry name" value="PLP-binding barrel"/>
    <property type="match status" value="1"/>
</dbReference>
<keyword evidence="5" id="KW-0457">Lysine biosynthesis</keyword>
<evidence type="ECO:0000259" key="12">
    <source>
        <dbReference type="Pfam" id="PF02784"/>
    </source>
</evidence>
<dbReference type="InterPro" id="IPR002986">
    <property type="entry name" value="DAP_deCOOHase_LysA"/>
</dbReference>
<comment type="catalytic activity">
    <reaction evidence="7">
        <text>meso-2,6-diaminopimelate + H(+) = L-lysine + CO2</text>
        <dbReference type="Rhea" id="RHEA:15101"/>
        <dbReference type="ChEBI" id="CHEBI:15378"/>
        <dbReference type="ChEBI" id="CHEBI:16526"/>
        <dbReference type="ChEBI" id="CHEBI:32551"/>
        <dbReference type="ChEBI" id="CHEBI:57791"/>
        <dbReference type="EC" id="4.1.1.20"/>
    </reaction>
</comment>
<evidence type="ECO:0000256" key="1">
    <source>
        <dbReference type="ARBA" id="ARBA00001933"/>
    </source>
</evidence>
<name>A0A160TW91_9ZZZZ</name>
<dbReference type="EC" id="4.1.1.20" evidence="10"/>
<evidence type="ECO:0000256" key="5">
    <source>
        <dbReference type="ARBA" id="ARBA00023154"/>
    </source>
</evidence>
<dbReference type="GO" id="GO:0008836">
    <property type="term" value="F:diaminopimelate decarboxylase activity"/>
    <property type="evidence" value="ECO:0007669"/>
    <property type="project" value="UniProtKB-EC"/>
</dbReference>
<gene>
    <name evidence="13" type="ORF">MGWOODY_XGa2751</name>
</gene>
<dbReference type="PROSITE" id="PS00879">
    <property type="entry name" value="ODR_DC_2_2"/>
    <property type="match status" value="1"/>
</dbReference>
<dbReference type="Gene3D" id="2.40.37.10">
    <property type="entry name" value="Lyase, Ornithine Decarboxylase, Chain A, domain 1"/>
    <property type="match status" value="1"/>
</dbReference>
<evidence type="ECO:0000256" key="9">
    <source>
        <dbReference type="ARBA" id="ARBA00060983"/>
    </source>
</evidence>
<evidence type="ECO:0000256" key="3">
    <source>
        <dbReference type="ARBA" id="ARBA00022793"/>
    </source>
</evidence>
<keyword evidence="2" id="KW-0028">Amino-acid biosynthesis</keyword>
<evidence type="ECO:0000256" key="2">
    <source>
        <dbReference type="ARBA" id="ARBA00022605"/>
    </source>
</evidence>
<dbReference type="InterPro" id="IPR022657">
    <property type="entry name" value="De-COase2_CS"/>
</dbReference>
<dbReference type="Pfam" id="PF02784">
    <property type="entry name" value="Orn_Arg_deC_N"/>
    <property type="match status" value="1"/>
</dbReference>
<dbReference type="InterPro" id="IPR009006">
    <property type="entry name" value="Ala_racemase/Decarboxylase_C"/>
</dbReference>
<evidence type="ECO:0000259" key="11">
    <source>
        <dbReference type="Pfam" id="PF00278"/>
    </source>
</evidence>
<organism evidence="13">
    <name type="scientific">hydrothermal vent metagenome</name>
    <dbReference type="NCBI Taxonomy" id="652676"/>
    <lineage>
        <taxon>unclassified sequences</taxon>
        <taxon>metagenomes</taxon>
        <taxon>ecological metagenomes</taxon>
    </lineage>
</organism>
<comment type="cofactor">
    <cofactor evidence="1">
        <name>pyridoxal 5'-phosphate</name>
        <dbReference type="ChEBI" id="CHEBI:597326"/>
    </cofactor>
</comment>
<evidence type="ECO:0000256" key="4">
    <source>
        <dbReference type="ARBA" id="ARBA00022898"/>
    </source>
</evidence>
<dbReference type="FunFam" id="2.40.37.10:FF:000003">
    <property type="entry name" value="Diaminopimelate decarboxylase"/>
    <property type="match status" value="1"/>
</dbReference>
<dbReference type="FunFam" id="3.20.20.10:FF:000003">
    <property type="entry name" value="Diaminopimelate decarboxylase"/>
    <property type="match status" value="1"/>
</dbReference>
<evidence type="ECO:0000256" key="6">
    <source>
        <dbReference type="ARBA" id="ARBA00023239"/>
    </source>
</evidence>
<evidence type="ECO:0000256" key="7">
    <source>
        <dbReference type="ARBA" id="ARBA00050464"/>
    </source>
</evidence>
<sequence length="417" mass="45589">MDHFHYRDGQYFAEGVSLARIASAVGTPCYVYSKAILEQRWRVFDDAFGDYPHRIHYAVKANGNLAILKLLRQMGSGFDIVSGGELERVLKAGGRPDDMVFSGVGKRESEITTALETGIHCINVESAAELDRVNRIAGTLGVVADLALRINPDVDPHTHPYISTGLRENKFGIPADQVPDLVKQAHDASHVNIIGLACHIGSQLTELSPFIAALDCVLDLVFSLRQEGLQLKHLDIGGGLGIRYKDETPPEPDAYVKALLKQLSARQCNLPLFIEPGRAIVGNAGILLTRVEYLKSVESHQFAVVDAAMNDLLRPALYGAHHRVIEVSPADVEPTTYDVVGPICETADFLSRSQRLSISSGDLLVVQSVGAYGSAMSSNYNARPRSAEVIVEGDKFHVVRRHETLSQLYQNESTLPD</sequence>
<dbReference type="Pfam" id="PF00278">
    <property type="entry name" value="Orn_DAP_Arg_deC"/>
    <property type="match status" value="1"/>
</dbReference>
<evidence type="ECO:0000313" key="13">
    <source>
        <dbReference type="EMBL" id="CUS53103.1"/>
    </source>
</evidence>